<accession>A0A378QJQ4</accession>
<dbReference type="InterPro" id="IPR023614">
    <property type="entry name" value="Porin_dom_sf"/>
</dbReference>
<dbReference type="PANTHER" id="PTHR34501">
    <property type="entry name" value="PROTEIN YDDL-RELATED"/>
    <property type="match status" value="1"/>
</dbReference>
<evidence type="ECO:0000313" key="12">
    <source>
        <dbReference type="EMBL" id="STZ00988.1"/>
    </source>
</evidence>
<evidence type="ECO:0000256" key="1">
    <source>
        <dbReference type="ARBA" id="ARBA00004571"/>
    </source>
</evidence>
<dbReference type="InterPro" id="IPR033900">
    <property type="entry name" value="Gram_neg_porin_domain"/>
</dbReference>
<gene>
    <name evidence="12" type="ORF">NCTC7911_02401</name>
</gene>
<keyword evidence="8" id="KW-0626">Porin</keyword>
<evidence type="ECO:0000256" key="5">
    <source>
        <dbReference type="ARBA" id="ARBA00022692"/>
    </source>
</evidence>
<comment type="subunit">
    <text evidence="2">Homotrimer.</text>
</comment>
<evidence type="ECO:0000256" key="6">
    <source>
        <dbReference type="ARBA" id="ARBA00022729"/>
    </source>
</evidence>
<keyword evidence="6 11" id="KW-0732">Signal</keyword>
<dbReference type="AlphaFoldDB" id="A0A378QJQ4"/>
<dbReference type="Gene3D" id="2.40.160.10">
    <property type="entry name" value="Porin"/>
    <property type="match status" value="1"/>
</dbReference>
<dbReference type="CDD" id="cd00342">
    <property type="entry name" value="gram_neg_porins"/>
    <property type="match status" value="1"/>
</dbReference>
<keyword evidence="4" id="KW-1134">Transmembrane beta strand</keyword>
<dbReference type="EMBL" id="UGQC01000001">
    <property type="protein sequence ID" value="STZ00988.1"/>
    <property type="molecule type" value="Genomic_DNA"/>
</dbReference>
<evidence type="ECO:0000256" key="8">
    <source>
        <dbReference type="ARBA" id="ARBA00023114"/>
    </source>
</evidence>
<dbReference type="GO" id="GO:0034220">
    <property type="term" value="P:monoatomic ion transmembrane transport"/>
    <property type="evidence" value="ECO:0007669"/>
    <property type="project" value="InterPro"/>
</dbReference>
<evidence type="ECO:0000256" key="10">
    <source>
        <dbReference type="ARBA" id="ARBA00023237"/>
    </source>
</evidence>
<evidence type="ECO:0000256" key="4">
    <source>
        <dbReference type="ARBA" id="ARBA00022452"/>
    </source>
</evidence>
<dbReference type="InterPro" id="IPR001702">
    <property type="entry name" value="Porin_Gram-ve"/>
</dbReference>
<protein>
    <submittedName>
        <fullName evidence="12">Outer membrane protein (Porin)</fullName>
    </submittedName>
</protein>
<organism evidence="12 13">
    <name type="scientific">Moraxella lacunata</name>
    <dbReference type="NCBI Taxonomy" id="477"/>
    <lineage>
        <taxon>Bacteria</taxon>
        <taxon>Pseudomonadati</taxon>
        <taxon>Pseudomonadota</taxon>
        <taxon>Gammaproteobacteria</taxon>
        <taxon>Moraxellales</taxon>
        <taxon>Moraxellaceae</taxon>
        <taxon>Moraxella</taxon>
    </lineage>
</organism>
<dbReference type="Pfam" id="PF00267">
    <property type="entry name" value="Porin_1"/>
    <property type="match status" value="1"/>
</dbReference>
<reference evidence="12 13" key="1">
    <citation type="submission" date="2018-06" db="EMBL/GenBank/DDBJ databases">
        <authorList>
            <consortium name="Pathogen Informatics"/>
            <person name="Doyle S."/>
        </authorList>
    </citation>
    <scope>NUCLEOTIDE SEQUENCE [LARGE SCALE GENOMIC DNA]</scope>
    <source>
        <strain evidence="12 13">NCTC7911</strain>
    </source>
</reference>
<dbReference type="InterPro" id="IPR050298">
    <property type="entry name" value="Gram-neg_bact_OMP"/>
</dbReference>
<evidence type="ECO:0000256" key="11">
    <source>
        <dbReference type="SAM" id="SignalP"/>
    </source>
</evidence>
<keyword evidence="10" id="KW-0998">Cell outer membrane</keyword>
<keyword evidence="3" id="KW-0813">Transport</keyword>
<dbReference type="GO" id="GO:0046930">
    <property type="term" value="C:pore complex"/>
    <property type="evidence" value="ECO:0007669"/>
    <property type="project" value="UniProtKB-KW"/>
</dbReference>
<keyword evidence="7" id="KW-0406">Ion transport</keyword>
<keyword evidence="9" id="KW-0472">Membrane</keyword>
<evidence type="ECO:0000256" key="2">
    <source>
        <dbReference type="ARBA" id="ARBA00011233"/>
    </source>
</evidence>
<feature type="chain" id="PRO_5016847159" evidence="11">
    <location>
        <begin position="28"/>
        <end position="366"/>
    </location>
</feature>
<sequence>MKHFSTQKLAIATSIALGAMLATTAHADPKISGRLYLFGTYDNVDTKTTNTVTGAVTNAKTDRTKMNSGGSRLRLTGDEKLTDATDLEYYLEYRVHLDDDGAGRNFESRNTYLGLKNKQYGTVRAGRIYTPDDDIDYVDQSYVYASGVGLPFSYLGDRHNNVIQYISPKFNDGKTQVKLHYAMDEDASSSTTGTNNHGGEVTVFKNGVPTDVRRDLVAGHILHEDEKFDAGVAYTQAGDFNSLRAMVSLKPTKELTVGVMAQQTDYNSGNKELGAIISGYYKVNNKTDVYGQVGHADKYEGWKDGENTVASVGIVKWLKNDGGARLRAFGTLSYNDQTTFQYNTANQLERVEKEAFGVETGLRYDF</sequence>
<comment type="subcellular location">
    <subcellularLocation>
        <location evidence="1">Cell outer membrane</location>
        <topology evidence="1">Multi-pass membrane protein</topology>
    </subcellularLocation>
</comment>
<evidence type="ECO:0000313" key="13">
    <source>
        <dbReference type="Proteomes" id="UP000254107"/>
    </source>
</evidence>
<name>A0A378QJQ4_MORLA</name>
<keyword evidence="5" id="KW-0812">Transmembrane</keyword>
<evidence type="ECO:0000256" key="3">
    <source>
        <dbReference type="ARBA" id="ARBA00022448"/>
    </source>
</evidence>
<dbReference type="Proteomes" id="UP000254107">
    <property type="component" value="Unassembled WGS sequence"/>
</dbReference>
<keyword evidence="13" id="KW-1185">Reference proteome</keyword>
<feature type="signal peptide" evidence="11">
    <location>
        <begin position="1"/>
        <end position="27"/>
    </location>
</feature>
<dbReference type="SUPFAM" id="SSF56935">
    <property type="entry name" value="Porins"/>
    <property type="match status" value="1"/>
</dbReference>
<proteinExistence type="predicted"/>
<dbReference type="GO" id="GO:0009279">
    <property type="term" value="C:cell outer membrane"/>
    <property type="evidence" value="ECO:0007669"/>
    <property type="project" value="UniProtKB-SubCell"/>
</dbReference>
<evidence type="ECO:0000256" key="7">
    <source>
        <dbReference type="ARBA" id="ARBA00023065"/>
    </source>
</evidence>
<dbReference type="GeneID" id="302270916"/>
<dbReference type="GO" id="GO:0015288">
    <property type="term" value="F:porin activity"/>
    <property type="evidence" value="ECO:0007669"/>
    <property type="project" value="UniProtKB-KW"/>
</dbReference>
<dbReference type="RefSeq" id="WP_115248068.1">
    <property type="nucleotide sequence ID" value="NZ_UGQC01000001.1"/>
</dbReference>
<evidence type="ECO:0000256" key="9">
    <source>
        <dbReference type="ARBA" id="ARBA00023136"/>
    </source>
</evidence>
<dbReference type="PANTHER" id="PTHR34501:SF9">
    <property type="entry name" value="MAJOR OUTER MEMBRANE PROTEIN P.IA"/>
    <property type="match status" value="1"/>
</dbReference>